<sequence>MGADQTAGEGLGGGGGGPGLQEGAVGGLRGLQRLPRSGCPPLRPRPYCFPPSAPLARTRRTASTT</sequence>
<dbReference type="Proteomes" id="UP000682416">
    <property type="component" value="Chromosome"/>
</dbReference>
<evidence type="ECO:0000256" key="1">
    <source>
        <dbReference type="SAM" id="MobiDB-lite"/>
    </source>
</evidence>
<feature type="compositionally biased region" description="Pro residues" evidence="1">
    <location>
        <begin position="41"/>
        <end position="53"/>
    </location>
</feature>
<feature type="compositionally biased region" description="Gly residues" evidence="1">
    <location>
        <begin position="9"/>
        <end position="29"/>
    </location>
</feature>
<gene>
    <name evidence="2" type="ORF">KGD82_19715</name>
</gene>
<dbReference type="KEGG" id="nec:KGD82_19715"/>
<reference evidence="2" key="1">
    <citation type="submission" date="2021-05" db="EMBL/GenBank/DDBJ databases">
        <authorList>
            <person name="Kaiqin L."/>
            <person name="Jian G."/>
        </authorList>
    </citation>
    <scope>NUCLEOTIDE SEQUENCE</scope>
    <source>
        <strain evidence="2">HDS5</strain>
    </source>
</reference>
<evidence type="ECO:0000313" key="3">
    <source>
        <dbReference type="Proteomes" id="UP000682416"/>
    </source>
</evidence>
<name>A0A975LCM9_9ACTN</name>
<feature type="region of interest" description="Disordered" evidence="1">
    <location>
        <begin position="1"/>
        <end position="65"/>
    </location>
</feature>
<protein>
    <submittedName>
        <fullName evidence="2">Uncharacterized protein</fullName>
    </submittedName>
</protein>
<organism evidence="2 3">
    <name type="scientific">Nocardiopsis eucommiae</name>
    <dbReference type="NCBI Taxonomy" id="2831970"/>
    <lineage>
        <taxon>Bacteria</taxon>
        <taxon>Bacillati</taxon>
        <taxon>Actinomycetota</taxon>
        <taxon>Actinomycetes</taxon>
        <taxon>Streptosporangiales</taxon>
        <taxon>Nocardiopsidaceae</taxon>
        <taxon>Nocardiopsis</taxon>
    </lineage>
</organism>
<proteinExistence type="predicted"/>
<dbReference type="EMBL" id="CP074402">
    <property type="protein sequence ID" value="QVJ03434.1"/>
    <property type="molecule type" value="Genomic_DNA"/>
</dbReference>
<dbReference type="AlphaFoldDB" id="A0A975LCM9"/>
<evidence type="ECO:0000313" key="2">
    <source>
        <dbReference type="EMBL" id="QVJ03434.1"/>
    </source>
</evidence>
<keyword evidence="3" id="KW-1185">Reference proteome</keyword>
<accession>A0A975LCM9</accession>